<evidence type="ECO:0000256" key="1">
    <source>
        <dbReference type="ARBA" id="ARBA00004651"/>
    </source>
</evidence>
<evidence type="ECO:0000256" key="5">
    <source>
        <dbReference type="ARBA" id="ARBA00023136"/>
    </source>
</evidence>
<proteinExistence type="predicted"/>
<keyword evidence="3 6" id="KW-0812">Transmembrane</keyword>
<dbReference type="Proteomes" id="UP000315133">
    <property type="component" value="Unassembled WGS sequence"/>
</dbReference>
<feature type="transmembrane region" description="Helical" evidence="6">
    <location>
        <begin position="225"/>
        <end position="242"/>
    </location>
</feature>
<dbReference type="PANTHER" id="PTHR35007">
    <property type="entry name" value="INTEGRAL MEMBRANE PROTEIN-RELATED"/>
    <property type="match status" value="1"/>
</dbReference>
<feature type="transmembrane region" description="Helical" evidence="6">
    <location>
        <begin position="254"/>
        <end position="274"/>
    </location>
</feature>
<comment type="subcellular location">
    <subcellularLocation>
        <location evidence="1">Cell membrane</location>
        <topology evidence="1">Multi-pass membrane protein</topology>
    </subcellularLocation>
</comment>
<comment type="caution">
    <text evidence="8">The sequence shown here is derived from an EMBL/GenBank/DDBJ whole genome shotgun (WGS) entry which is preliminary data.</text>
</comment>
<name>A0A543KQK3_9MICO</name>
<evidence type="ECO:0000256" key="2">
    <source>
        <dbReference type="ARBA" id="ARBA00022475"/>
    </source>
</evidence>
<dbReference type="OrthoDB" id="3217742at2"/>
<evidence type="ECO:0000259" key="7">
    <source>
        <dbReference type="Pfam" id="PF00482"/>
    </source>
</evidence>
<feature type="transmembrane region" description="Helical" evidence="6">
    <location>
        <begin position="43"/>
        <end position="71"/>
    </location>
</feature>
<dbReference type="Pfam" id="PF00482">
    <property type="entry name" value="T2SSF"/>
    <property type="match status" value="1"/>
</dbReference>
<feature type="domain" description="Type II secretion system protein GspF" evidence="7">
    <location>
        <begin position="116"/>
        <end position="240"/>
    </location>
</feature>
<evidence type="ECO:0000256" key="3">
    <source>
        <dbReference type="ARBA" id="ARBA00022692"/>
    </source>
</evidence>
<dbReference type="InterPro" id="IPR018076">
    <property type="entry name" value="T2SS_GspF_dom"/>
</dbReference>
<sequence length="287" mass="31035">MAGAAWGLLLGLGLACIWWSWWPREAAPPRPGRSRVERLGDEIVLAGIRGLGPWTFVAFALVLGAVALLLLQVLTGVVTVALCFAGIAVWTPFAVVRARARSRRTRLRDVWPDAVDHVHSAVRAGLALPEALVQLGERGPEELRPQFVEFTHDYRATGRFSESLDLLKERLADPVADRLVEALRLARDVGGTDLGSVLRALSSFLREDARARAELEARQSWTVNAARLAMAAPWAVLLLLASRGSTLEAYGTPGGAMVLAAGAGASVLAYRLMITIGRLPAEQRVLR</sequence>
<dbReference type="RefSeq" id="WP_141818840.1">
    <property type="nucleotide sequence ID" value="NZ_BAAAIL010000002.1"/>
</dbReference>
<keyword evidence="4 6" id="KW-1133">Transmembrane helix</keyword>
<dbReference type="PANTHER" id="PTHR35007:SF2">
    <property type="entry name" value="PILUS ASSEMBLE PROTEIN"/>
    <property type="match status" value="1"/>
</dbReference>
<evidence type="ECO:0000313" key="9">
    <source>
        <dbReference type="Proteomes" id="UP000315133"/>
    </source>
</evidence>
<dbReference type="GO" id="GO:0005886">
    <property type="term" value="C:plasma membrane"/>
    <property type="evidence" value="ECO:0007669"/>
    <property type="project" value="UniProtKB-SubCell"/>
</dbReference>
<keyword evidence="2" id="KW-1003">Cell membrane</keyword>
<reference evidence="8 9" key="1">
    <citation type="submission" date="2019-06" db="EMBL/GenBank/DDBJ databases">
        <title>Sequencing the genomes of 1000 actinobacteria strains.</title>
        <authorList>
            <person name="Klenk H.-P."/>
        </authorList>
    </citation>
    <scope>NUCLEOTIDE SEQUENCE [LARGE SCALE GENOMIC DNA]</scope>
    <source>
        <strain evidence="8 9">DSM 12362</strain>
    </source>
</reference>
<feature type="transmembrane region" description="Helical" evidence="6">
    <location>
        <begin position="6"/>
        <end position="22"/>
    </location>
</feature>
<accession>A0A543KQK3</accession>
<protein>
    <submittedName>
        <fullName evidence="8">Tight adherence protein B</fullName>
    </submittedName>
</protein>
<feature type="transmembrane region" description="Helical" evidence="6">
    <location>
        <begin position="77"/>
        <end position="96"/>
    </location>
</feature>
<evidence type="ECO:0000256" key="4">
    <source>
        <dbReference type="ARBA" id="ARBA00022989"/>
    </source>
</evidence>
<organism evidence="8 9">
    <name type="scientific">Ornithinimicrobium humiphilum</name>
    <dbReference type="NCBI Taxonomy" id="125288"/>
    <lineage>
        <taxon>Bacteria</taxon>
        <taxon>Bacillati</taxon>
        <taxon>Actinomycetota</taxon>
        <taxon>Actinomycetes</taxon>
        <taxon>Micrococcales</taxon>
        <taxon>Ornithinimicrobiaceae</taxon>
        <taxon>Ornithinimicrobium</taxon>
    </lineage>
</organism>
<keyword evidence="5 6" id="KW-0472">Membrane</keyword>
<evidence type="ECO:0000256" key="6">
    <source>
        <dbReference type="SAM" id="Phobius"/>
    </source>
</evidence>
<keyword evidence="9" id="KW-1185">Reference proteome</keyword>
<evidence type="ECO:0000313" key="8">
    <source>
        <dbReference type="EMBL" id="TQM97363.1"/>
    </source>
</evidence>
<gene>
    <name evidence="8" type="ORF">FB476_2273</name>
</gene>
<dbReference type="AlphaFoldDB" id="A0A543KQK3"/>
<dbReference type="EMBL" id="VFPU01000001">
    <property type="protein sequence ID" value="TQM97363.1"/>
    <property type="molecule type" value="Genomic_DNA"/>
</dbReference>